<feature type="region of interest" description="Disordered" evidence="1">
    <location>
        <begin position="48"/>
        <end position="71"/>
    </location>
</feature>
<protein>
    <submittedName>
        <fullName evidence="2">Uncharacterized protein</fullName>
    </submittedName>
</protein>
<evidence type="ECO:0000256" key="1">
    <source>
        <dbReference type="SAM" id="MobiDB-lite"/>
    </source>
</evidence>
<reference evidence="2 3" key="1">
    <citation type="submission" date="2012-10" db="EMBL/GenBank/DDBJ databases">
        <title>Genome sequence of Vibrio Cholerae HENC-02.</title>
        <authorList>
            <person name="Eppinger M."/>
            <person name="Hasan N.A."/>
            <person name="Sengamalay N."/>
            <person name="Hine E."/>
            <person name="Su Q."/>
            <person name="Daugherty S.C."/>
            <person name="Young S."/>
            <person name="Sadzewicz L."/>
            <person name="Tallon L."/>
            <person name="Cebula T.A."/>
            <person name="Ravel J."/>
            <person name="Colwell R.R."/>
        </authorList>
    </citation>
    <scope>NUCLEOTIDE SEQUENCE [LARGE SCALE GENOMIC DNA]</scope>
    <source>
        <strain evidence="2 3">HENC-02</strain>
    </source>
</reference>
<evidence type="ECO:0000313" key="2">
    <source>
        <dbReference type="EMBL" id="EKM28780.1"/>
    </source>
</evidence>
<comment type="caution">
    <text evidence="2">The sequence shown here is derived from an EMBL/GenBank/DDBJ whole genome shotgun (WGS) entry which is preliminary data.</text>
</comment>
<dbReference type="AlphaFoldDB" id="A0A454CQU3"/>
<feature type="non-terminal residue" evidence="2">
    <location>
        <position position="1"/>
    </location>
</feature>
<proteinExistence type="predicted"/>
<dbReference type="EMBL" id="AJSR01002388">
    <property type="protein sequence ID" value="EKM28780.1"/>
    <property type="molecule type" value="Genomic_DNA"/>
</dbReference>
<sequence>FSALNIPFNAIKQSKDACIDCSPNPHHFVCSFGTLGFELCCWKQKLKNGNDTNSDGTNRRIYNHKRSVKNE</sequence>
<accession>A0A454CQU3</accession>
<feature type="compositionally biased region" description="Basic residues" evidence="1">
    <location>
        <begin position="61"/>
        <end position="71"/>
    </location>
</feature>
<name>A0A454CQU3_VIBHA</name>
<dbReference type="Proteomes" id="UP000008367">
    <property type="component" value="Unassembled WGS sequence"/>
</dbReference>
<evidence type="ECO:0000313" key="3">
    <source>
        <dbReference type="Proteomes" id="UP000008367"/>
    </source>
</evidence>
<gene>
    <name evidence="2" type="ORF">VCHENC02_5354B</name>
</gene>
<organism evidence="2 3">
    <name type="scientific">Vibrio harveyi</name>
    <name type="common">Beneckea harveyi</name>
    <dbReference type="NCBI Taxonomy" id="669"/>
    <lineage>
        <taxon>Bacteria</taxon>
        <taxon>Pseudomonadati</taxon>
        <taxon>Pseudomonadota</taxon>
        <taxon>Gammaproteobacteria</taxon>
        <taxon>Vibrionales</taxon>
        <taxon>Vibrionaceae</taxon>
        <taxon>Vibrio</taxon>
    </lineage>
</organism>